<dbReference type="Pfam" id="PF01031">
    <property type="entry name" value="Dynamin_M"/>
    <property type="match status" value="1"/>
</dbReference>
<dbReference type="PANTHER" id="PTHR11566:SF21">
    <property type="entry name" value="DYNAMIN RELATED PROTEIN 1, ISOFORM A"/>
    <property type="match status" value="1"/>
</dbReference>
<accession>A0A0G2IBI0</accession>
<dbReference type="SMART" id="SM00053">
    <property type="entry name" value="DYNc"/>
    <property type="match status" value="1"/>
</dbReference>
<dbReference type="CDD" id="cd08771">
    <property type="entry name" value="DLP_1"/>
    <property type="match status" value="1"/>
</dbReference>
<dbReference type="InterPro" id="IPR045063">
    <property type="entry name" value="Dynamin_N"/>
</dbReference>
<evidence type="ECO:0000256" key="2">
    <source>
        <dbReference type="ARBA" id="ARBA00023134"/>
    </source>
</evidence>
<organism evidence="7 8">
    <name type="scientific">[Emmonsia] crescens</name>
    <dbReference type="NCBI Taxonomy" id="73230"/>
    <lineage>
        <taxon>Eukaryota</taxon>
        <taxon>Fungi</taxon>
        <taxon>Dikarya</taxon>
        <taxon>Ascomycota</taxon>
        <taxon>Pezizomycotina</taxon>
        <taxon>Eurotiomycetes</taxon>
        <taxon>Eurotiomycetidae</taxon>
        <taxon>Onygenales</taxon>
        <taxon>Ajellomycetaceae</taxon>
        <taxon>Emergomyces</taxon>
    </lineage>
</organism>
<evidence type="ECO:0000256" key="4">
    <source>
        <dbReference type="SAM" id="MobiDB-lite"/>
    </source>
</evidence>
<evidence type="ECO:0000259" key="5">
    <source>
        <dbReference type="PROSITE" id="PS51388"/>
    </source>
</evidence>
<dbReference type="Proteomes" id="UP000034164">
    <property type="component" value="Unassembled WGS sequence"/>
</dbReference>
<keyword evidence="1" id="KW-0547">Nucleotide-binding</keyword>
<dbReference type="InterPro" id="IPR022812">
    <property type="entry name" value="Dynamin"/>
</dbReference>
<keyword evidence="3" id="KW-0175">Coiled coil</keyword>
<dbReference type="AlphaFoldDB" id="A0A0G2IBI0"/>
<evidence type="ECO:0000313" key="7">
    <source>
        <dbReference type="EMBL" id="KKZ67878.1"/>
    </source>
</evidence>
<name>A0A0G2IBI0_9EURO</name>
<dbReference type="GO" id="GO:0016559">
    <property type="term" value="P:peroxisome fission"/>
    <property type="evidence" value="ECO:0007669"/>
    <property type="project" value="TreeGrafter"/>
</dbReference>
<dbReference type="FunFam" id="3.40.50.300:FF:001425">
    <property type="entry name" value="Dynamin GTPase, putative"/>
    <property type="match status" value="1"/>
</dbReference>
<feature type="domain" description="Dynamin-type G" evidence="6">
    <location>
        <begin position="43"/>
        <end position="336"/>
    </location>
</feature>
<dbReference type="InterPro" id="IPR000375">
    <property type="entry name" value="Dynamin_stalk"/>
</dbReference>
<dbReference type="GO" id="GO:0005874">
    <property type="term" value="C:microtubule"/>
    <property type="evidence" value="ECO:0007669"/>
    <property type="project" value="TreeGrafter"/>
</dbReference>
<dbReference type="Gene3D" id="1.20.120.1240">
    <property type="entry name" value="Dynamin, middle domain"/>
    <property type="match status" value="1"/>
</dbReference>
<dbReference type="EMBL" id="LCZI01000179">
    <property type="protein sequence ID" value="KKZ67878.1"/>
    <property type="molecule type" value="Genomic_DNA"/>
</dbReference>
<dbReference type="InterPro" id="IPR027417">
    <property type="entry name" value="P-loop_NTPase"/>
</dbReference>
<dbReference type="PROSITE" id="PS51718">
    <property type="entry name" value="G_DYNAMIN_2"/>
    <property type="match status" value="1"/>
</dbReference>
<dbReference type="GO" id="GO:0008017">
    <property type="term" value="F:microtubule binding"/>
    <property type="evidence" value="ECO:0007669"/>
    <property type="project" value="TreeGrafter"/>
</dbReference>
<feature type="domain" description="GED" evidence="5">
    <location>
        <begin position="640"/>
        <end position="725"/>
    </location>
</feature>
<evidence type="ECO:0000256" key="1">
    <source>
        <dbReference type="ARBA" id="ARBA00022741"/>
    </source>
</evidence>
<gene>
    <name evidence="7" type="ORF">EMCG_06407</name>
</gene>
<dbReference type="GO" id="GO:0048312">
    <property type="term" value="P:intracellular distribution of mitochondria"/>
    <property type="evidence" value="ECO:0007669"/>
    <property type="project" value="TreeGrafter"/>
</dbReference>
<dbReference type="InterPro" id="IPR001401">
    <property type="entry name" value="Dynamin_GTPase"/>
</dbReference>
<proteinExistence type="predicted"/>
<dbReference type="SUPFAM" id="SSF52540">
    <property type="entry name" value="P-loop containing nucleoside triphosphate hydrolases"/>
    <property type="match status" value="1"/>
</dbReference>
<dbReference type="GO" id="GO:0003924">
    <property type="term" value="F:GTPase activity"/>
    <property type="evidence" value="ECO:0007669"/>
    <property type="project" value="InterPro"/>
</dbReference>
<dbReference type="GO" id="GO:0005739">
    <property type="term" value="C:mitochondrion"/>
    <property type="evidence" value="ECO:0007669"/>
    <property type="project" value="TreeGrafter"/>
</dbReference>
<dbReference type="GO" id="GO:0005525">
    <property type="term" value="F:GTP binding"/>
    <property type="evidence" value="ECO:0007669"/>
    <property type="project" value="InterPro"/>
</dbReference>
<sequence length="725" mass="81604">MTFIADDTQDASVTGPAKSLQSTTVKQRLNQIDRIRAKGIGDHVALPQLVVCGAQSAGKSSVLEGITGIPFPRQDGVCTKFATEIILRHDQREASITASIIPHSKREEMKAAELRTFHWSLTGYWELPEVIENAACLMGIRGFGDSDEDAPAFASDVLRIEVVGDIGIHLTVVDLPGLISVDETDGKDVNLVSDLVDSYLRTSRTIILAVVQATNDIVTEPIIQRARHFDQAGERTVGIITKPDLINKGTEGRVALLTNNLDTTKLKLGFFVLKNPSPEQIAEGIISPSDRERKEMEFFQTPAWRDHGINLARVGVKALQTFIQTLLEEHIEKELPNVCSEIRSLLQRTERELSDLGKERSSIGEQRMFLTKLSMSFVEVAQAALNGTYQSATSEFFAYGENGKSHNRLRGRIHELNGALADYMRLKSQKRKTVIHPSRDPISPSSSSSDTDSQRSHLDDLDGPLKVSPPEFDSWVKEIYRHTRGQELPGNYNNIFLTELFHEQSSRWPAISEHHVRRLHSEVCIFVRKALAHVAKEDHVRWELQKILDRCLQKILDNALSELKKLCDDERTHPITYNHYYTDNIQKARQEATKKAIQKAIGNATADWGKFHVSNTPSDMERLMSSLQGHIYVDMNQQACEEAKAGLDAYYKVAMKTFVDNVCRQVIERHLVRNLQSIFTPEMVLQFNPENVSSIASEPDSRQDRRKELKVLESGLRESLLELGM</sequence>
<dbReference type="VEuPathDB" id="FungiDB:EMCG_06407"/>
<evidence type="ECO:0000313" key="8">
    <source>
        <dbReference type="Proteomes" id="UP000034164"/>
    </source>
</evidence>
<dbReference type="OrthoDB" id="4181551at2759"/>
<dbReference type="GO" id="GO:0006897">
    <property type="term" value="P:endocytosis"/>
    <property type="evidence" value="ECO:0007669"/>
    <property type="project" value="TreeGrafter"/>
</dbReference>
<dbReference type="GO" id="GO:0000266">
    <property type="term" value="P:mitochondrial fission"/>
    <property type="evidence" value="ECO:0007669"/>
    <property type="project" value="TreeGrafter"/>
</dbReference>
<evidence type="ECO:0000259" key="6">
    <source>
        <dbReference type="PROSITE" id="PS51718"/>
    </source>
</evidence>
<dbReference type="InterPro" id="IPR030381">
    <property type="entry name" value="G_DYNAMIN_dom"/>
</dbReference>
<evidence type="ECO:0000256" key="3">
    <source>
        <dbReference type="SAM" id="Coils"/>
    </source>
</evidence>
<reference evidence="8" key="1">
    <citation type="journal article" date="2015" name="PLoS Genet.">
        <title>The dynamic genome and transcriptome of the human fungal pathogen Blastomyces and close relative Emmonsia.</title>
        <authorList>
            <person name="Munoz J.F."/>
            <person name="Gauthier G.M."/>
            <person name="Desjardins C.A."/>
            <person name="Gallo J.E."/>
            <person name="Holder J."/>
            <person name="Sullivan T.D."/>
            <person name="Marty A.J."/>
            <person name="Carmen J.C."/>
            <person name="Chen Z."/>
            <person name="Ding L."/>
            <person name="Gujja S."/>
            <person name="Magrini V."/>
            <person name="Misas E."/>
            <person name="Mitreva M."/>
            <person name="Priest M."/>
            <person name="Saif S."/>
            <person name="Whiston E.A."/>
            <person name="Young S."/>
            <person name="Zeng Q."/>
            <person name="Goldman W.E."/>
            <person name="Mardis E.R."/>
            <person name="Taylor J.W."/>
            <person name="McEwen J.G."/>
            <person name="Clay O.K."/>
            <person name="Klein B.S."/>
            <person name="Cuomo C.A."/>
        </authorList>
    </citation>
    <scope>NUCLEOTIDE SEQUENCE [LARGE SCALE GENOMIC DNA]</scope>
    <source>
        <strain evidence="8">UAMH 3008</strain>
    </source>
</reference>
<dbReference type="PANTHER" id="PTHR11566">
    <property type="entry name" value="DYNAMIN"/>
    <property type="match status" value="1"/>
</dbReference>
<dbReference type="PRINTS" id="PR00195">
    <property type="entry name" value="DYNAMIN"/>
</dbReference>
<protein>
    <submittedName>
        <fullName evidence="7">Dynamin GTPase</fullName>
    </submittedName>
</protein>
<dbReference type="GO" id="GO:0016020">
    <property type="term" value="C:membrane"/>
    <property type="evidence" value="ECO:0007669"/>
    <property type="project" value="TreeGrafter"/>
</dbReference>
<feature type="coiled-coil region" evidence="3">
    <location>
        <begin position="339"/>
        <end position="366"/>
    </location>
</feature>
<dbReference type="Pfam" id="PF00350">
    <property type="entry name" value="Dynamin_N"/>
    <property type="match status" value="1"/>
</dbReference>
<comment type="caution">
    <text evidence="7">The sequence shown here is derived from an EMBL/GenBank/DDBJ whole genome shotgun (WGS) entry which is preliminary data.</text>
</comment>
<dbReference type="PROSITE" id="PS51388">
    <property type="entry name" value="GED"/>
    <property type="match status" value="1"/>
</dbReference>
<dbReference type="Gene3D" id="3.40.50.300">
    <property type="entry name" value="P-loop containing nucleotide triphosphate hydrolases"/>
    <property type="match status" value="1"/>
</dbReference>
<feature type="region of interest" description="Disordered" evidence="4">
    <location>
        <begin position="429"/>
        <end position="466"/>
    </location>
</feature>
<dbReference type="InterPro" id="IPR020850">
    <property type="entry name" value="GED_dom"/>
</dbReference>
<keyword evidence="2" id="KW-0342">GTP-binding</keyword>
<feature type="compositionally biased region" description="Low complexity" evidence="4">
    <location>
        <begin position="440"/>
        <end position="451"/>
    </location>
</feature>